<feature type="transmembrane region" description="Helical" evidence="1">
    <location>
        <begin position="52"/>
        <end position="71"/>
    </location>
</feature>
<feature type="transmembrane region" description="Helical" evidence="1">
    <location>
        <begin position="288"/>
        <end position="308"/>
    </location>
</feature>
<dbReference type="Proteomes" id="UP000537131">
    <property type="component" value="Unassembled WGS sequence"/>
</dbReference>
<sequence>MNLKKIIFALLIFTLPVTNAFEITEKISLPLFIGVICLMLCINKIKFYLHDIFFLLFIIAMMLTMIINGAINKRSILYLLSFAILCLVFLKVVSANYIYNKQLILRIMYFSTIVLSIYIIYEFTTRNFFPGLFFDLPRIMDKQYDATFIDKYYRARGFCTESGHTALFFEFILPFNIYYLYLNKSNIKKVIFLILVLASLVFINSSINFVIISVGSIFALLIYLMKGKNSVKKYLIVCLSVVLVISTLTLISNSGDLKLTINGMMDKISMTDNAGSSIERKMKMNKGYYVMSNNLIWGIGPMMLSNYVGFDSTLNMFIDLWLYSGIFGLISFYLFVLIFFIKIFKIKDNFKYCMLFSFFMVTFHYQIIANFYYPWLWILFGMIEGEDVLWKSKQIKSRINIH</sequence>
<organism evidence="2 3">
    <name type="scientific">Clostridium muellerianum</name>
    <dbReference type="NCBI Taxonomy" id="2716538"/>
    <lineage>
        <taxon>Bacteria</taxon>
        <taxon>Bacillati</taxon>
        <taxon>Bacillota</taxon>
        <taxon>Clostridia</taxon>
        <taxon>Eubacteriales</taxon>
        <taxon>Clostridiaceae</taxon>
        <taxon>Clostridium</taxon>
    </lineage>
</organism>
<keyword evidence="1" id="KW-0472">Membrane</keyword>
<keyword evidence="1" id="KW-0812">Transmembrane</keyword>
<feature type="transmembrane region" description="Helical" evidence="1">
    <location>
        <begin position="234"/>
        <end position="251"/>
    </location>
</feature>
<comment type="caution">
    <text evidence="2">The sequence shown here is derived from an EMBL/GenBank/DDBJ whole genome shotgun (WGS) entry which is preliminary data.</text>
</comment>
<dbReference type="PANTHER" id="PTHR37422:SF13">
    <property type="entry name" value="LIPOPOLYSACCHARIDE BIOSYNTHESIS PROTEIN PA4999-RELATED"/>
    <property type="match status" value="1"/>
</dbReference>
<feature type="transmembrane region" description="Helical" evidence="1">
    <location>
        <begin position="30"/>
        <end position="45"/>
    </location>
</feature>
<dbReference type="EMBL" id="JABBNI010000025">
    <property type="protein sequence ID" value="NMM63685.1"/>
    <property type="molecule type" value="Genomic_DNA"/>
</dbReference>
<keyword evidence="1" id="KW-1133">Transmembrane helix</keyword>
<protein>
    <submittedName>
        <fullName evidence="2">Uncharacterized protein</fullName>
    </submittedName>
</protein>
<feature type="transmembrane region" description="Helical" evidence="1">
    <location>
        <begin position="162"/>
        <end position="181"/>
    </location>
</feature>
<name>A0A7Y0EJP7_9CLOT</name>
<evidence type="ECO:0000313" key="3">
    <source>
        <dbReference type="Proteomes" id="UP000537131"/>
    </source>
</evidence>
<dbReference type="AlphaFoldDB" id="A0A7Y0EJP7"/>
<keyword evidence="3" id="KW-1185">Reference proteome</keyword>
<feature type="transmembrane region" description="Helical" evidence="1">
    <location>
        <begin position="353"/>
        <end position="373"/>
    </location>
</feature>
<dbReference type="InterPro" id="IPR051533">
    <property type="entry name" value="WaaL-like"/>
</dbReference>
<reference evidence="2 3" key="2">
    <citation type="submission" date="2020-06" db="EMBL/GenBank/DDBJ databases">
        <title>Complete Genome Sequence of Clostridium muelleri sp. nov. P21T, an Acid-Alcohol Producing Acetogen Isolated from Old Hay.</title>
        <authorList>
            <person name="Duncan K.E."/>
            <person name="Tanner R.S."/>
        </authorList>
    </citation>
    <scope>NUCLEOTIDE SEQUENCE [LARGE SCALE GENOMIC DNA]</scope>
    <source>
        <strain evidence="2 3">P21</strain>
    </source>
</reference>
<feature type="transmembrane region" description="Helical" evidence="1">
    <location>
        <begin position="77"/>
        <end position="98"/>
    </location>
</feature>
<feature type="transmembrane region" description="Helical" evidence="1">
    <location>
        <begin position="320"/>
        <end position="341"/>
    </location>
</feature>
<dbReference type="RefSeq" id="WP_169298274.1">
    <property type="nucleotide sequence ID" value="NZ_JABBNI010000025.1"/>
</dbReference>
<feature type="transmembrane region" description="Helical" evidence="1">
    <location>
        <begin position="103"/>
        <end position="121"/>
    </location>
</feature>
<dbReference type="PANTHER" id="PTHR37422">
    <property type="entry name" value="TEICHURONIC ACID BIOSYNTHESIS PROTEIN TUAE"/>
    <property type="match status" value="1"/>
</dbReference>
<proteinExistence type="predicted"/>
<evidence type="ECO:0000313" key="2">
    <source>
        <dbReference type="EMBL" id="NMM63685.1"/>
    </source>
</evidence>
<reference evidence="2 3" key="1">
    <citation type="submission" date="2020-04" db="EMBL/GenBank/DDBJ databases">
        <authorList>
            <person name="Doyle D.A."/>
        </authorList>
    </citation>
    <scope>NUCLEOTIDE SEQUENCE [LARGE SCALE GENOMIC DNA]</scope>
    <source>
        <strain evidence="2 3">P21</strain>
    </source>
</reference>
<evidence type="ECO:0000256" key="1">
    <source>
        <dbReference type="SAM" id="Phobius"/>
    </source>
</evidence>
<feature type="transmembrane region" description="Helical" evidence="1">
    <location>
        <begin position="193"/>
        <end position="222"/>
    </location>
</feature>
<gene>
    <name evidence="2" type="ORF">HBE96_13580</name>
</gene>
<accession>A0A7Y0EJP7</accession>